<keyword evidence="2" id="KW-1185">Reference proteome</keyword>
<proteinExistence type="predicted"/>
<dbReference type="OrthoDB" id="7857113at2"/>
<evidence type="ECO:0000313" key="2">
    <source>
        <dbReference type="Proteomes" id="UP000216991"/>
    </source>
</evidence>
<reference evidence="1 2" key="1">
    <citation type="submission" date="2017-07" db="EMBL/GenBank/DDBJ databases">
        <title>Sandarakinorhabdus cyanobacteriorum sp. nov., a novel bacterium isolated from cyanobacterial aggregates in a eutrophic lake.</title>
        <authorList>
            <person name="Cai H."/>
        </authorList>
    </citation>
    <scope>NUCLEOTIDE SEQUENCE [LARGE SCALE GENOMIC DNA]</scope>
    <source>
        <strain evidence="1 2">TH057</strain>
    </source>
</reference>
<gene>
    <name evidence="1" type="ORF">CHU93_09825</name>
</gene>
<accession>A0A255YEU1</accession>
<evidence type="ECO:0008006" key="3">
    <source>
        <dbReference type="Google" id="ProtNLM"/>
    </source>
</evidence>
<comment type="caution">
    <text evidence="1">The sequence shown here is derived from an EMBL/GenBank/DDBJ whole genome shotgun (WGS) entry which is preliminary data.</text>
</comment>
<dbReference type="Proteomes" id="UP000216991">
    <property type="component" value="Unassembled WGS sequence"/>
</dbReference>
<dbReference type="RefSeq" id="WP_094473899.1">
    <property type="nucleotide sequence ID" value="NZ_NOXT01000112.1"/>
</dbReference>
<protein>
    <recommendedName>
        <fullName evidence="3">Iron-sulfur cluster assembly scaffold protein</fullName>
    </recommendedName>
</protein>
<name>A0A255YEU1_9SPHN</name>
<dbReference type="EMBL" id="NOXT01000112">
    <property type="protein sequence ID" value="OYQ27767.1"/>
    <property type="molecule type" value="Genomic_DNA"/>
</dbReference>
<dbReference type="Gene3D" id="3.90.1010.10">
    <property type="match status" value="1"/>
</dbReference>
<dbReference type="SUPFAM" id="SSF82649">
    <property type="entry name" value="SufE/NifU"/>
    <property type="match status" value="1"/>
</dbReference>
<sequence>MADTLYSAAILRLKLAGEGAHRLAAPGGSATRVSPVCGSKIIADVTLADGHIAAVALDAAKACTLGQASAAVAAERALGADADALAATRRALAEFLAGTGETAPDGWAAFAPARAHRARHASILLPLDALMAAVEAAG</sequence>
<organism evidence="1 2">
    <name type="scientific">Sandarakinorhabdus cyanobacteriorum</name>
    <dbReference type="NCBI Taxonomy" id="1981098"/>
    <lineage>
        <taxon>Bacteria</taxon>
        <taxon>Pseudomonadati</taxon>
        <taxon>Pseudomonadota</taxon>
        <taxon>Alphaproteobacteria</taxon>
        <taxon>Sphingomonadales</taxon>
        <taxon>Sphingosinicellaceae</taxon>
        <taxon>Sandarakinorhabdus</taxon>
    </lineage>
</organism>
<dbReference type="AlphaFoldDB" id="A0A255YEU1"/>
<evidence type="ECO:0000313" key="1">
    <source>
        <dbReference type="EMBL" id="OYQ27767.1"/>
    </source>
</evidence>